<dbReference type="Gene3D" id="1.10.600.10">
    <property type="entry name" value="Farnesyl Diphosphate Synthase"/>
    <property type="match status" value="1"/>
</dbReference>
<dbReference type="InterPro" id="IPR008949">
    <property type="entry name" value="Isoprenoid_synthase_dom_sf"/>
</dbReference>
<dbReference type="AlphaFoldDB" id="A0A645IZS7"/>
<name>A0A645IZS7_9ZZZZ</name>
<dbReference type="SUPFAM" id="SSF48576">
    <property type="entry name" value="Terpenoid synthases"/>
    <property type="match status" value="1"/>
</dbReference>
<accession>A0A645IZS7</accession>
<evidence type="ECO:0000313" key="1">
    <source>
        <dbReference type="EMBL" id="MPN56696.1"/>
    </source>
</evidence>
<dbReference type="EMBL" id="VSSQ01127337">
    <property type="protein sequence ID" value="MPN56696.1"/>
    <property type="molecule type" value="Genomic_DNA"/>
</dbReference>
<sequence>MGKRLGKDHAVGKLTWPGLYGIEQARDEAARQIDMAVKAAGFFGARGEFLIALAQNSLKRVI</sequence>
<organism evidence="1">
    <name type="scientific">bioreactor metagenome</name>
    <dbReference type="NCBI Taxonomy" id="1076179"/>
    <lineage>
        <taxon>unclassified sequences</taxon>
        <taxon>metagenomes</taxon>
        <taxon>ecological metagenomes</taxon>
    </lineage>
</organism>
<reference evidence="1" key="1">
    <citation type="submission" date="2019-08" db="EMBL/GenBank/DDBJ databases">
        <authorList>
            <person name="Kucharzyk K."/>
            <person name="Murdoch R.W."/>
            <person name="Higgins S."/>
            <person name="Loffler F."/>
        </authorList>
    </citation>
    <scope>NUCLEOTIDE SEQUENCE</scope>
</reference>
<comment type="caution">
    <text evidence="1">The sequence shown here is derived from an EMBL/GenBank/DDBJ whole genome shotgun (WGS) entry which is preliminary data.</text>
</comment>
<protein>
    <submittedName>
        <fullName evidence="1">Uncharacterized protein</fullName>
    </submittedName>
</protein>
<proteinExistence type="predicted"/>
<gene>
    <name evidence="1" type="ORF">SDC9_204387</name>
</gene>